<dbReference type="KEGG" id="lau:G293_04435"/>
<dbReference type="PANTHER" id="PTHR11544">
    <property type="entry name" value="COLD SHOCK DOMAIN CONTAINING PROTEINS"/>
    <property type="match status" value="1"/>
</dbReference>
<dbReference type="InterPro" id="IPR011129">
    <property type="entry name" value="CSD"/>
</dbReference>
<dbReference type="InterPro" id="IPR012340">
    <property type="entry name" value="NA-bd_OB-fold"/>
</dbReference>
<name>A0A0G3I9P1_LIBAF</name>
<keyword evidence="5" id="KW-1185">Reference proteome</keyword>
<reference evidence="4 5" key="1">
    <citation type="journal article" date="2015" name="Genome Announc.">
        <title>Complete Genome Sequence of 'Candidatus Liberibacter africanus,' a Bacterium Associated with Citrus Huanglongbing.</title>
        <authorList>
            <person name="Lin H."/>
            <person name="Pietersen G."/>
            <person name="Han C."/>
            <person name="Read D.A."/>
            <person name="Lou B."/>
            <person name="Gupta G."/>
            <person name="Civerolo E.L."/>
        </authorList>
    </citation>
    <scope>NUCLEOTIDE SEQUENCE [LARGE SCALE GENOMIC DNA]</scope>
    <source>
        <strain evidence="4 5">PTSAPSY</strain>
    </source>
</reference>
<dbReference type="InterPro" id="IPR002059">
    <property type="entry name" value="CSP_DNA-bd"/>
</dbReference>
<organism evidence="4 5">
    <name type="scientific">Candidatus Liberibacter africanus PTSAPSY</name>
    <dbReference type="NCBI Taxonomy" id="1277257"/>
    <lineage>
        <taxon>Bacteria</taxon>
        <taxon>Pseudomonadati</taxon>
        <taxon>Pseudomonadota</taxon>
        <taxon>Alphaproteobacteria</taxon>
        <taxon>Hyphomicrobiales</taxon>
        <taxon>Rhizobiaceae</taxon>
        <taxon>Liberibacter</taxon>
    </lineage>
</organism>
<dbReference type="SMART" id="SM00357">
    <property type="entry name" value="CSP"/>
    <property type="match status" value="1"/>
</dbReference>
<dbReference type="PATRIC" id="fig|1277257.4.peg.959"/>
<dbReference type="SUPFAM" id="SSF50249">
    <property type="entry name" value="Nucleic acid-binding proteins"/>
    <property type="match status" value="1"/>
</dbReference>
<dbReference type="CDD" id="cd04458">
    <property type="entry name" value="CSP_CDS"/>
    <property type="match status" value="1"/>
</dbReference>
<accession>A0A0G3I9P1</accession>
<dbReference type="Proteomes" id="UP000035503">
    <property type="component" value="Chromosome"/>
</dbReference>
<dbReference type="STRING" id="1277257.G293_04435"/>
<protein>
    <submittedName>
        <fullName evidence="4">Cold shock protein</fullName>
    </submittedName>
</protein>
<dbReference type="GO" id="GO:0005829">
    <property type="term" value="C:cytosol"/>
    <property type="evidence" value="ECO:0007669"/>
    <property type="project" value="UniProtKB-ARBA"/>
</dbReference>
<evidence type="ECO:0000256" key="1">
    <source>
        <dbReference type="ARBA" id="ARBA00004496"/>
    </source>
</evidence>
<dbReference type="PIRSF" id="PIRSF002599">
    <property type="entry name" value="Cold_shock_A"/>
    <property type="match status" value="1"/>
</dbReference>
<proteinExistence type="predicted"/>
<dbReference type="GO" id="GO:0003676">
    <property type="term" value="F:nucleic acid binding"/>
    <property type="evidence" value="ECO:0007669"/>
    <property type="project" value="InterPro"/>
</dbReference>
<dbReference type="Pfam" id="PF00313">
    <property type="entry name" value="CSD"/>
    <property type="match status" value="1"/>
</dbReference>
<dbReference type="EMBL" id="CP004021">
    <property type="protein sequence ID" value="AKK20502.1"/>
    <property type="molecule type" value="Genomic_DNA"/>
</dbReference>
<keyword evidence="2" id="KW-0963">Cytoplasm</keyword>
<sequence>MPKGLIKWYDGQKGYGFISPSVPGESDVFLHRSAVESAGLSNVREGQEVTYDFVKNEATGKYSAENIRLD</sequence>
<dbReference type="InterPro" id="IPR050181">
    <property type="entry name" value="Cold_shock_domain"/>
</dbReference>
<dbReference type="InterPro" id="IPR012156">
    <property type="entry name" value="Cold_shock_CspA"/>
</dbReference>
<comment type="subcellular location">
    <subcellularLocation>
        <location evidence="1">Cytoplasm</location>
    </subcellularLocation>
</comment>
<gene>
    <name evidence="4" type="ORF">G293_04435</name>
</gene>
<evidence type="ECO:0000313" key="4">
    <source>
        <dbReference type="EMBL" id="AKK20502.1"/>
    </source>
</evidence>
<dbReference type="Gene3D" id="2.40.50.140">
    <property type="entry name" value="Nucleic acid-binding proteins"/>
    <property type="match status" value="1"/>
</dbReference>
<evidence type="ECO:0000313" key="5">
    <source>
        <dbReference type="Proteomes" id="UP000035503"/>
    </source>
</evidence>
<dbReference type="AlphaFoldDB" id="A0A0G3I9P1"/>
<evidence type="ECO:0000256" key="2">
    <source>
        <dbReference type="ARBA" id="ARBA00022490"/>
    </source>
</evidence>
<dbReference type="PROSITE" id="PS51857">
    <property type="entry name" value="CSD_2"/>
    <property type="match status" value="1"/>
</dbReference>
<evidence type="ECO:0000259" key="3">
    <source>
        <dbReference type="PROSITE" id="PS51857"/>
    </source>
</evidence>
<dbReference type="PRINTS" id="PR00050">
    <property type="entry name" value="COLDSHOCK"/>
</dbReference>
<dbReference type="RefSeq" id="WP_047264472.1">
    <property type="nucleotide sequence ID" value="NZ_CP004021.1"/>
</dbReference>
<feature type="domain" description="CSD" evidence="3">
    <location>
        <begin position="1"/>
        <end position="69"/>
    </location>
</feature>